<accession>A0AAD5UQL9</accession>
<dbReference type="EMBL" id="JANAWD010000932">
    <property type="protein sequence ID" value="KAJ3475023.1"/>
    <property type="molecule type" value="Genomic_DNA"/>
</dbReference>
<reference evidence="2" key="1">
    <citation type="submission" date="2022-07" db="EMBL/GenBank/DDBJ databases">
        <title>Genome Sequence of Physisporinus lineatus.</title>
        <authorList>
            <person name="Buettner E."/>
        </authorList>
    </citation>
    <scope>NUCLEOTIDE SEQUENCE</scope>
    <source>
        <strain evidence="2">VT162</strain>
    </source>
</reference>
<protein>
    <submittedName>
        <fullName evidence="2">Uncharacterized protein</fullName>
    </submittedName>
</protein>
<feature type="compositionally biased region" description="Basic and acidic residues" evidence="1">
    <location>
        <begin position="455"/>
        <end position="466"/>
    </location>
</feature>
<gene>
    <name evidence="2" type="ORF">NLI96_g12108</name>
</gene>
<organism evidence="2 3">
    <name type="scientific">Meripilus lineatus</name>
    <dbReference type="NCBI Taxonomy" id="2056292"/>
    <lineage>
        <taxon>Eukaryota</taxon>
        <taxon>Fungi</taxon>
        <taxon>Dikarya</taxon>
        <taxon>Basidiomycota</taxon>
        <taxon>Agaricomycotina</taxon>
        <taxon>Agaricomycetes</taxon>
        <taxon>Polyporales</taxon>
        <taxon>Meripilaceae</taxon>
        <taxon>Meripilus</taxon>
    </lineage>
</organism>
<keyword evidence="3" id="KW-1185">Reference proteome</keyword>
<evidence type="ECO:0000256" key="1">
    <source>
        <dbReference type="SAM" id="MobiDB-lite"/>
    </source>
</evidence>
<sequence length="477" mass="54258">MRVADADFPLGYPLRIFSLSLTSHLVSGCLLWHLCFADMDRVIREVEEDARSLFTETTRHPGSTIYGIGATSGKAIKNLGEFLITTVGEIRMYNRLRVIGAEMRNFEADLPVSHFRDILELQRAGDSGIPPNARRTAWQLILASLATNRVKHITSILLEWSTTEAGSIEVRLFLRLLTATKLCDWKINPADMSPTPKYLLSSDVRPIIGVNFMALVTSLVEKVPYLVHTTFSTRNFALLLSTYVFSPRDSGYLDPHGDETSFSLFFQSPKVLDLIAEEQQKYQELFFTFLRTAHTKDIQDVLWHLLRRFIFSTESYYERVAWFGVTSNRPHAYHRDAIHCLGLARRIISDHSLVLCPPLPQQLLAIVKESTRLDLASLDTRPMFLLQDTAKQVKEAMPGDQVYQPLMVQARPRSSPEDLASIHSMRVIITTSCTIEVSEEDFCRPSPEELIPLEKYWEGDSERNGESQECGQEVNEE</sequence>
<feature type="region of interest" description="Disordered" evidence="1">
    <location>
        <begin position="455"/>
        <end position="477"/>
    </location>
</feature>
<dbReference type="Proteomes" id="UP001212997">
    <property type="component" value="Unassembled WGS sequence"/>
</dbReference>
<comment type="caution">
    <text evidence="2">The sequence shown here is derived from an EMBL/GenBank/DDBJ whole genome shotgun (WGS) entry which is preliminary data.</text>
</comment>
<dbReference type="AlphaFoldDB" id="A0AAD5UQL9"/>
<proteinExistence type="predicted"/>
<name>A0AAD5UQL9_9APHY</name>
<dbReference type="PROSITE" id="PS51257">
    <property type="entry name" value="PROKAR_LIPOPROTEIN"/>
    <property type="match status" value="1"/>
</dbReference>
<evidence type="ECO:0000313" key="2">
    <source>
        <dbReference type="EMBL" id="KAJ3475023.1"/>
    </source>
</evidence>
<evidence type="ECO:0000313" key="3">
    <source>
        <dbReference type="Proteomes" id="UP001212997"/>
    </source>
</evidence>